<dbReference type="InterPro" id="IPR050275">
    <property type="entry name" value="PGM_Phosphatase"/>
</dbReference>
<organism evidence="3 4">
    <name type="scientific">Nitratireductor pacificus pht-3B</name>
    <dbReference type="NCBI Taxonomy" id="391937"/>
    <lineage>
        <taxon>Bacteria</taxon>
        <taxon>Pseudomonadati</taxon>
        <taxon>Pseudomonadota</taxon>
        <taxon>Alphaproteobacteria</taxon>
        <taxon>Hyphomicrobiales</taxon>
        <taxon>Phyllobacteriaceae</taxon>
        <taxon>Nitratireductor</taxon>
    </lineage>
</organism>
<dbReference type="OrthoDB" id="9781415at2"/>
<protein>
    <submittedName>
        <fullName evidence="3">Phosphoglycerate mutase</fullName>
    </submittedName>
</protein>
<dbReference type="STRING" id="391937.NA2_06118"/>
<dbReference type="PATRIC" id="fig|391937.3.peg.1259"/>
<name>K2LQ64_9HYPH</name>
<feature type="active site" description="Tele-phosphohistidine intermediate" evidence="1">
    <location>
        <position position="10"/>
    </location>
</feature>
<dbReference type="Proteomes" id="UP000006786">
    <property type="component" value="Unassembled WGS sequence"/>
</dbReference>
<feature type="binding site" evidence="2">
    <location>
        <begin position="9"/>
        <end position="16"/>
    </location>
    <ligand>
        <name>substrate</name>
    </ligand>
</feature>
<gene>
    <name evidence="3" type="ORF">NA2_06118</name>
</gene>
<dbReference type="AlphaFoldDB" id="K2LQ64"/>
<feature type="active site" description="Proton donor/acceptor" evidence="1">
    <location>
        <position position="90"/>
    </location>
</feature>
<dbReference type="SUPFAM" id="SSF53254">
    <property type="entry name" value="Phosphoglycerate mutase-like"/>
    <property type="match status" value="1"/>
</dbReference>
<dbReference type="Pfam" id="PF00300">
    <property type="entry name" value="His_Phos_1"/>
    <property type="match status" value="1"/>
</dbReference>
<dbReference type="InterPro" id="IPR013078">
    <property type="entry name" value="His_Pase_superF_clade-1"/>
</dbReference>
<reference evidence="3 4" key="1">
    <citation type="journal article" date="2012" name="J. Bacteriol.">
        <title>Genome Sequence of Nitratireductor pacificus Type Strain pht-3B.</title>
        <authorList>
            <person name="Lai Q."/>
            <person name="Li G."/>
            <person name="Shao Z."/>
        </authorList>
    </citation>
    <scope>NUCLEOTIDE SEQUENCE [LARGE SCALE GENOMIC DNA]</scope>
    <source>
        <strain evidence="4">pht-3B</strain>
    </source>
</reference>
<proteinExistence type="predicted"/>
<dbReference type="PIRSF" id="PIRSF000709">
    <property type="entry name" value="6PFK_2-Ptase"/>
    <property type="match status" value="1"/>
</dbReference>
<dbReference type="PANTHER" id="PTHR48100">
    <property type="entry name" value="BROAD-SPECIFICITY PHOSPHATASE YOR283W-RELATED"/>
    <property type="match status" value="1"/>
</dbReference>
<dbReference type="PROSITE" id="PS00175">
    <property type="entry name" value="PG_MUTASE"/>
    <property type="match status" value="1"/>
</dbReference>
<dbReference type="PANTHER" id="PTHR48100:SF59">
    <property type="entry name" value="ADENOSYLCOBALAMIN_ALPHA-RIBAZOLE PHOSPHATASE"/>
    <property type="match status" value="1"/>
</dbReference>
<dbReference type="CDD" id="cd07067">
    <property type="entry name" value="HP_PGM_like"/>
    <property type="match status" value="1"/>
</dbReference>
<dbReference type="GO" id="GO:0005737">
    <property type="term" value="C:cytoplasm"/>
    <property type="evidence" value="ECO:0007669"/>
    <property type="project" value="TreeGrafter"/>
</dbReference>
<comment type="caution">
    <text evidence="3">The sequence shown here is derived from an EMBL/GenBank/DDBJ whole genome shotgun (WGS) entry which is preliminary data.</text>
</comment>
<evidence type="ECO:0000313" key="4">
    <source>
        <dbReference type="Proteomes" id="UP000006786"/>
    </source>
</evidence>
<sequence length="195" mass="21973">MLPLLYIIRHGQTDWNAEERLQGRADKDINAVGRAQADRNGERLAELLGDASGFDFVCSPLRRTRETMERVRAGMGLDPAGYRTDPRLMELHFGDWQGLTYKELEAATPGSTAARSTDKWRFVPPGGEAESYEMLAVRVKTWLDEVRQPTVCVTHGGVMRALLYLNGLVSSDEASGHEIPQDRFLRLRDGRAEWL</sequence>
<dbReference type="GO" id="GO:0016791">
    <property type="term" value="F:phosphatase activity"/>
    <property type="evidence" value="ECO:0007669"/>
    <property type="project" value="TreeGrafter"/>
</dbReference>
<accession>K2LQ64</accession>
<dbReference type="EMBL" id="AMRM01000005">
    <property type="protein sequence ID" value="EKF19894.1"/>
    <property type="molecule type" value="Genomic_DNA"/>
</dbReference>
<dbReference type="RefSeq" id="WP_008595381.1">
    <property type="nucleotide sequence ID" value="NZ_AMRM01000005.1"/>
</dbReference>
<evidence type="ECO:0000256" key="1">
    <source>
        <dbReference type="PIRSR" id="PIRSR613078-1"/>
    </source>
</evidence>
<dbReference type="InterPro" id="IPR029033">
    <property type="entry name" value="His_PPase_superfam"/>
</dbReference>
<dbReference type="eggNOG" id="COG0406">
    <property type="taxonomic scope" value="Bacteria"/>
</dbReference>
<feature type="binding site" evidence="2">
    <location>
        <position position="63"/>
    </location>
    <ligand>
        <name>substrate</name>
    </ligand>
</feature>
<dbReference type="SMART" id="SM00855">
    <property type="entry name" value="PGAM"/>
    <property type="match status" value="1"/>
</dbReference>
<dbReference type="Gene3D" id="3.40.50.1240">
    <property type="entry name" value="Phosphoglycerate mutase-like"/>
    <property type="match status" value="1"/>
</dbReference>
<evidence type="ECO:0000313" key="3">
    <source>
        <dbReference type="EMBL" id="EKF19894.1"/>
    </source>
</evidence>
<evidence type="ECO:0000256" key="2">
    <source>
        <dbReference type="PIRSR" id="PIRSR613078-2"/>
    </source>
</evidence>
<keyword evidence="4" id="KW-1185">Reference proteome</keyword>
<dbReference type="InterPro" id="IPR001345">
    <property type="entry name" value="PG/BPGM_mutase_AS"/>
</dbReference>